<accession>A0ABQ7WGV0</accession>
<evidence type="ECO:0000259" key="2">
    <source>
        <dbReference type="Pfam" id="PF26057"/>
    </source>
</evidence>
<reference evidence="3 4" key="1">
    <citation type="journal article" date="2021" name="bioRxiv">
        <title>Chromosome-scale and haplotype-resolved genome assembly of a tetraploid potato cultivar.</title>
        <authorList>
            <person name="Sun H."/>
            <person name="Jiao W.-B."/>
            <person name="Krause K."/>
            <person name="Campoy J.A."/>
            <person name="Goel M."/>
            <person name="Folz-Donahue K."/>
            <person name="Kukat C."/>
            <person name="Huettel B."/>
            <person name="Schneeberger K."/>
        </authorList>
    </citation>
    <scope>NUCLEOTIDE SEQUENCE [LARGE SCALE GENOMIC DNA]</scope>
    <source>
        <strain evidence="3">SolTubOtavaFocal</strain>
        <tissue evidence="3">Leaves</tissue>
    </source>
</reference>
<gene>
    <name evidence="3" type="ORF">KY290_006401</name>
</gene>
<evidence type="ECO:0000313" key="4">
    <source>
        <dbReference type="Proteomes" id="UP000826656"/>
    </source>
</evidence>
<protein>
    <recommendedName>
        <fullName evidence="2">DUF8018 domain-containing protein</fullName>
    </recommendedName>
</protein>
<dbReference type="Pfam" id="PF26057">
    <property type="entry name" value="DUF8018"/>
    <property type="match status" value="1"/>
</dbReference>
<dbReference type="Proteomes" id="UP000826656">
    <property type="component" value="Unassembled WGS sequence"/>
</dbReference>
<dbReference type="PANTHER" id="PTHR35289">
    <property type="entry name" value="TRANSMEMBRANE PROTEIN"/>
    <property type="match status" value="1"/>
</dbReference>
<evidence type="ECO:0000256" key="1">
    <source>
        <dbReference type="SAM" id="MobiDB-lite"/>
    </source>
</evidence>
<proteinExistence type="predicted"/>
<name>A0ABQ7WGV0_SOLTU</name>
<sequence length="677" mass="73439">MLLQITYQDKATQTENENTMEEILKAITILCIKVDSMDNEMQKLRTNEDNLKSKASQQHDYKNAELRRSEDGKNPELKRDDGKLLKTHNICLNTAAATSADCDSTRPWIKALTRSRRRCATGLTLFLPAWGVAMDAKMKTPQRQLGVECLAAPLTMREGDTEENNSRALATPSTQFRCPTLTDISSIFVDGRSGESIQLDAAYLDAVLVPRSEGKDQDIGDSESDRTFLSSDEPGIPLLSPNLPAQGKISIGLGRGASSTTGPGEEIGVGKSLQQNQLNRQRSPALLLPSLPGGILSSMAKISYNKKGLTFQSDLSRFRNGKAWLKAKFGVIRHFLRKERQGRKSCLLISPSKGVLSLIATFLGHFAVRVMPIRITGILCSQLLSGILIFSVGGSLPLPGPSGQASGAEFEEDHFGIDVLLESWEKSTETGTSVDQPEPEPGHVPPAIQVAPRGNEAGPSNQPPRVVPYPYQLDEVIGGDSVQSIQQRLLAKYSYTPPIGIMYLAEIEAKDLFEVKVEIIRIMAVLDPTGDWLGRGARALENPRTATGEHSLDKLHTLLSDLESRGVNSESFSQLKGKRKANCLLAGSCMSGNVHVRLREKGGGQKWPCCTSLSSSMGSALSFLGEYANMILMRCGALHLTFVGLLSSGACAPAFLCNKPLRPKTSGRWSCGAFGKG</sequence>
<dbReference type="InterPro" id="IPR052694">
    <property type="entry name" value="Mt_uS3-like"/>
</dbReference>
<evidence type="ECO:0000313" key="3">
    <source>
        <dbReference type="EMBL" id="KAH0779974.1"/>
    </source>
</evidence>
<feature type="region of interest" description="Disordered" evidence="1">
    <location>
        <begin position="428"/>
        <end position="464"/>
    </location>
</feature>
<feature type="domain" description="DUF8018" evidence="2">
    <location>
        <begin position="474"/>
        <end position="576"/>
    </location>
</feature>
<keyword evidence="4" id="KW-1185">Reference proteome</keyword>
<feature type="region of interest" description="Disordered" evidence="1">
    <location>
        <begin position="47"/>
        <end position="80"/>
    </location>
</feature>
<comment type="caution">
    <text evidence="3">The sequence shown here is derived from an EMBL/GenBank/DDBJ whole genome shotgun (WGS) entry which is preliminary data.</text>
</comment>
<dbReference type="InterPro" id="IPR058331">
    <property type="entry name" value="DUF8018"/>
</dbReference>
<dbReference type="EMBL" id="JAIVGD010000002">
    <property type="protein sequence ID" value="KAH0779974.1"/>
    <property type="molecule type" value="Genomic_DNA"/>
</dbReference>
<organism evidence="3 4">
    <name type="scientific">Solanum tuberosum</name>
    <name type="common">Potato</name>
    <dbReference type="NCBI Taxonomy" id="4113"/>
    <lineage>
        <taxon>Eukaryota</taxon>
        <taxon>Viridiplantae</taxon>
        <taxon>Streptophyta</taxon>
        <taxon>Embryophyta</taxon>
        <taxon>Tracheophyta</taxon>
        <taxon>Spermatophyta</taxon>
        <taxon>Magnoliopsida</taxon>
        <taxon>eudicotyledons</taxon>
        <taxon>Gunneridae</taxon>
        <taxon>Pentapetalae</taxon>
        <taxon>asterids</taxon>
        <taxon>lamiids</taxon>
        <taxon>Solanales</taxon>
        <taxon>Solanaceae</taxon>
        <taxon>Solanoideae</taxon>
        <taxon>Solaneae</taxon>
        <taxon>Solanum</taxon>
    </lineage>
</organism>
<dbReference type="PANTHER" id="PTHR35289:SF1">
    <property type="entry name" value="ATP SYNTHASE 9 MITOCHONDRIAL-RELATED"/>
    <property type="match status" value="1"/>
</dbReference>